<gene>
    <name evidence="1" type="ORF">EVA_03396</name>
</gene>
<proteinExistence type="predicted"/>
<evidence type="ECO:0000313" key="1">
    <source>
        <dbReference type="EMBL" id="EJX08497.1"/>
    </source>
</evidence>
<dbReference type="AlphaFoldDB" id="J9GKY1"/>
<accession>J9GKY1</accession>
<organism evidence="1">
    <name type="scientific">gut metagenome</name>
    <dbReference type="NCBI Taxonomy" id="749906"/>
    <lineage>
        <taxon>unclassified sequences</taxon>
        <taxon>metagenomes</taxon>
        <taxon>organismal metagenomes</taxon>
    </lineage>
</organism>
<reference evidence="1" key="1">
    <citation type="journal article" date="2012" name="PLoS ONE">
        <title>Gene sets for utilization of primary and secondary nutrition supplies in the distal gut of endangered iberian lynx.</title>
        <authorList>
            <person name="Alcaide M."/>
            <person name="Messina E."/>
            <person name="Richter M."/>
            <person name="Bargiela R."/>
            <person name="Peplies J."/>
            <person name="Huws S.A."/>
            <person name="Newbold C.J."/>
            <person name="Golyshin P.N."/>
            <person name="Simon M.A."/>
            <person name="Lopez G."/>
            <person name="Yakimov M.M."/>
            <person name="Ferrer M."/>
        </authorList>
    </citation>
    <scope>NUCLEOTIDE SEQUENCE</scope>
</reference>
<sequence length="221" mass="25470">MVHPLLDSTLHFDLLKPVDIIGCSLIIRRARHEGIDFLLAIATIRIDAVDLHPCEELMMVNDIFFEGIPYLVSKVDMHLRIVRIHFTATFIDRQKDWFDTTRRLCHQTRGTRRRNRQTSNVTTTILAHFRIECRIGLLYAQHKRIVLLTASIVDFERSTLLCHLYRRSIGSESQSLLHLNSKFRCLGRTIAQPQSCDHIPLGGNAYTGTATLPRLEIDFLP</sequence>
<comment type="caution">
    <text evidence="1">The sequence shown here is derived from an EMBL/GenBank/DDBJ whole genome shotgun (WGS) entry which is preliminary data.</text>
</comment>
<protein>
    <submittedName>
        <fullName evidence="1">Uncharacterized protein</fullName>
    </submittedName>
</protein>
<name>J9GKY1_9ZZZZ</name>
<dbReference type="EMBL" id="AMCI01000608">
    <property type="protein sequence ID" value="EJX08497.1"/>
    <property type="molecule type" value="Genomic_DNA"/>
</dbReference>